<gene>
    <name evidence="2" type="ORF">PODLI_1B011382</name>
</gene>
<evidence type="ECO:0000313" key="3">
    <source>
        <dbReference type="Proteomes" id="UP001178461"/>
    </source>
</evidence>
<accession>A0AA35P104</accession>
<proteinExistence type="predicted"/>
<evidence type="ECO:0000256" key="1">
    <source>
        <dbReference type="SAM" id="MobiDB-lite"/>
    </source>
</evidence>
<dbReference type="EMBL" id="OX395128">
    <property type="protein sequence ID" value="CAI5771566.1"/>
    <property type="molecule type" value="Genomic_DNA"/>
</dbReference>
<name>A0AA35P104_9SAUR</name>
<feature type="compositionally biased region" description="Pro residues" evidence="1">
    <location>
        <begin position="19"/>
        <end position="39"/>
    </location>
</feature>
<feature type="compositionally biased region" description="Low complexity" evidence="1">
    <location>
        <begin position="1"/>
        <end position="18"/>
    </location>
</feature>
<dbReference type="AlphaFoldDB" id="A0AA35P104"/>
<feature type="region of interest" description="Disordered" evidence="1">
    <location>
        <begin position="1"/>
        <end position="40"/>
    </location>
</feature>
<keyword evidence="3" id="KW-1185">Reference proteome</keyword>
<reference evidence="2" key="1">
    <citation type="submission" date="2022-12" db="EMBL/GenBank/DDBJ databases">
        <authorList>
            <person name="Alioto T."/>
            <person name="Alioto T."/>
            <person name="Gomez Garrido J."/>
        </authorList>
    </citation>
    <scope>NUCLEOTIDE SEQUENCE</scope>
</reference>
<organism evidence="2 3">
    <name type="scientific">Podarcis lilfordi</name>
    <name type="common">Lilford's wall lizard</name>
    <dbReference type="NCBI Taxonomy" id="74358"/>
    <lineage>
        <taxon>Eukaryota</taxon>
        <taxon>Metazoa</taxon>
        <taxon>Chordata</taxon>
        <taxon>Craniata</taxon>
        <taxon>Vertebrata</taxon>
        <taxon>Euteleostomi</taxon>
        <taxon>Lepidosauria</taxon>
        <taxon>Squamata</taxon>
        <taxon>Bifurcata</taxon>
        <taxon>Unidentata</taxon>
        <taxon>Episquamata</taxon>
        <taxon>Laterata</taxon>
        <taxon>Lacertibaenia</taxon>
        <taxon>Lacertidae</taxon>
        <taxon>Podarcis</taxon>
    </lineage>
</organism>
<sequence>MPPLNSLSPNSFLSLAPPLATPLPRPLPEPRRPPSPPLAPAKIQTEAAAQGLGGVRLSQNNSQPWMHKLLSRPLASLLGGRDQGRVALHPQ</sequence>
<evidence type="ECO:0000313" key="2">
    <source>
        <dbReference type="EMBL" id="CAI5771566.1"/>
    </source>
</evidence>
<protein>
    <submittedName>
        <fullName evidence="2">Uncharacterized protein</fullName>
    </submittedName>
</protein>
<dbReference type="Proteomes" id="UP001178461">
    <property type="component" value="Chromosome 3"/>
</dbReference>